<sequence length="400" mass="43746">MEVIHAGSRKNVVMAWAQELSENRQKLYIVVFPLAILTAIIVLWLSPRQPVVKILLADEIGSSRQRALEYAFNPRGVTEKGYAQFKDEVFGISTQDGIKVVIPPSFLNDLKGHPSLSFKASIDNDRQLEYTYFGGPPNMDRDAVAQQDDWAPVQEYFSIPEGLVAQFVKLENPHNLDLKLGPLGMPDLTAFSALYEIGKPKKGETIFISAASGAVGQMVGQLASREGLRVIGSVGSEKKLRLLTEVFGFDGGFIHSTGGILGNIKRLAPGGIDIYYDNVGGEQLEAAITAMNDWGRIDKVPICPTFVGMWLRITIQPPATKQNTGQIIGKRITWRGMSVFDESLRGAYRQRHLKSVGEWLSDGSLKAVISETVGIDNAPQGLVELLQGKNIGKALVKIAA</sequence>
<keyword evidence="4" id="KW-1185">Reference proteome</keyword>
<reference evidence="3" key="1">
    <citation type="submission" date="2023-01" db="EMBL/GenBank/DDBJ databases">
        <authorList>
            <person name="Piombo E."/>
        </authorList>
    </citation>
    <scope>NUCLEOTIDE SEQUENCE</scope>
</reference>
<dbReference type="Gene3D" id="3.90.180.10">
    <property type="entry name" value="Medium-chain alcohol dehydrogenases, catalytic domain"/>
    <property type="match status" value="1"/>
</dbReference>
<dbReference type="PANTHER" id="PTHR43205:SF7">
    <property type="entry name" value="PROSTAGLANDIN REDUCTASE 1"/>
    <property type="match status" value="1"/>
</dbReference>
<dbReference type="PANTHER" id="PTHR43205">
    <property type="entry name" value="PROSTAGLANDIN REDUCTASE"/>
    <property type="match status" value="1"/>
</dbReference>
<evidence type="ECO:0000313" key="4">
    <source>
        <dbReference type="Proteomes" id="UP001160390"/>
    </source>
</evidence>
<accession>A0AA35Q9U5</accession>
<dbReference type="SMART" id="SM00829">
    <property type="entry name" value="PKS_ER"/>
    <property type="match status" value="1"/>
</dbReference>
<dbReference type="InterPro" id="IPR036291">
    <property type="entry name" value="NAD(P)-bd_dom_sf"/>
</dbReference>
<keyword evidence="1" id="KW-0812">Transmembrane</keyword>
<dbReference type="GO" id="GO:0016628">
    <property type="term" value="F:oxidoreductase activity, acting on the CH-CH group of donors, NAD or NADP as acceptor"/>
    <property type="evidence" value="ECO:0007669"/>
    <property type="project" value="InterPro"/>
</dbReference>
<organism evidence="3 4">
    <name type="scientific">Clonostachys chloroleuca</name>
    <dbReference type="NCBI Taxonomy" id="1926264"/>
    <lineage>
        <taxon>Eukaryota</taxon>
        <taxon>Fungi</taxon>
        <taxon>Dikarya</taxon>
        <taxon>Ascomycota</taxon>
        <taxon>Pezizomycotina</taxon>
        <taxon>Sordariomycetes</taxon>
        <taxon>Hypocreomycetidae</taxon>
        <taxon>Hypocreales</taxon>
        <taxon>Bionectriaceae</taxon>
        <taxon>Clonostachys</taxon>
    </lineage>
</organism>
<dbReference type="InterPro" id="IPR013149">
    <property type="entry name" value="ADH-like_C"/>
</dbReference>
<dbReference type="Proteomes" id="UP001160390">
    <property type="component" value="Unassembled WGS sequence"/>
</dbReference>
<feature type="domain" description="Enoyl reductase (ER)" evidence="2">
    <location>
        <begin position="112"/>
        <end position="396"/>
    </location>
</feature>
<evidence type="ECO:0000256" key="1">
    <source>
        <dbReference type="SAM" id="Phobius"/>
    </source>
</evidence>
<dbReference type="AlphaFoldDB" id="A0AA35Q9U5"/>
<comment type="caution">
    <text evidence="3">The sequence shown here is derived from an EMBL/GenBank/DDBJ whole genome shotgun (WGS) entry which is preliminary data.</text>
</comment>
<dbReference type="Pfam" id="PF00107">
    <property type="entry name" value="ADH_zinc_N"/>
    <property type="match status" value="1"/>
</dbReference>
<keyword evidence="1" id="KW-1133">Transmembrane helix</keyword>
<keyword evidence="1" id="KW-0472">Membrane</keyword>
<feature type="transmembrane region" description="Helical" evidence="1">
    <location>
        <begin position="27"/>
        <end position="46"/>
    </location>
</feature>
<name>A0AA35Q9U5_9HYPO</name>
<gene>
    <name evidence="3" type="ORF">CCHLO57077_00014560</name>
</gene>
<dbReference type="Gene3D" id="3.40.50.720">
    <property type="entry name" value="NAD(P)-binding Rossmann-like Domain"/>
    <property type="match status" value="1"/>
</dbReference>
<dbReference type="InterPro" id="IPR020843">
    <property type="entry name" value="ER"/>
</dbReference>
<proteinExistence type="predicted"/>
<dbReference type="InterPro" id="IPR045010">
    <property type="entry name" value="MDR_fam"/>
</dbReference>
<dbReference type="CDD" id="cd05288">
    <property type="entry name" value="PGDH"/>
    <property type="match status" value="1"/>
</dbReference>
<evidence type="ECO:0000259" key="2">
    <source>
        <dbReference type="SMART" id="SM00829"/>
    </source>
</evidence>
<dbReference type="EMBL" id="CABFNP030001288">
    <property type="protein sequence ID" value="CAI6097199.1"/>
    <property type="molecule type" value="Genomic_DNA"/>
</dbReference>
<dbReference type="SUPFAM" id="SSF51735">
    <property type="entry name" value="NAD(P)-binding Rossmann-fold domains"/>
    <property type="match status" value="1"/>
</dbReference>
<protein>
    <recommendedName>
        <fullName evidence="2">Enoyl reductase (ER) domain-containing protein</fullName>
    </recommendedName>
</protein>
<evidence type="ECO:0000313" key="3">
    <source>
        <dbReference type="EMBL" id="CAI6097199.1"/>
    </source>
</evidence>